<feature type="region of interest" description="Disordered" evidence="1">
    <location>
        <begin position="303"/>
        <end position="337"/>
    </location>
</feature>
<reference evidence="2" key="1">
    <citation type="submission" date="2020-06" db="EMBL/GenBank/DDBJ databases">
        <authorList>
            <consortium name="Plant Systems Biology data submission"/>
        </authorList>
    </citation>
    <scope>NUCLEOTIDE SEQUENCE</scope>
    <source>
        <strain evidence="2">D6</strain>
    </source>
</reference>
<protein>
    <submittedName>
        <fullName evidence="2">Uncharacterized protein</fullName>
    </submittedName>
</protein>
<proteinExistence type="predicted"/>
<organism evidence="2 3">
    <name type="scientific">Seminavis robusta</name>
    <dbReference type="NCBI Taxonomy" id="568900"/>
    <lineage>
        <taxon>Eukaryota</taxon>
        <taxon>Sar</taxon>
        <taxon>Stramenopiles</taxon>
        <taxon>Ochrophyta</taxon>
        <taxon>Bacillariophyta</taxon>
        <taxon>Bacillariophyceae</taxon>
        <taxon>Bacillariophycidae</taxon>
        <taxon>Naviculales</taxon>
        <taxon>Naviculaceae</taxon>
        <taxon>Seminavis</taxon>
    </lineage>
</organism>
<name>A0A9N8H8Q4_9STRA</name>
<sequence>MANDTSGFSPDSFPFSPMTPTRKKAAYAVTPLTYDNYGSVTLPSSRNMQLHKSPDNIKLRLPGTSTSTKRLPRPIALFQTPPRMLKALRNPTITPEPDTFLESPPRREASKSKKTWISSFFENAEYCDGCSCMDGSATTAAADNRAPWSVRLTEDLLQQHDQTSPLRQTPSMVPHFAGDKLAKTVIRKKTQHELAKERRQRAKMELSHVQSSVEEHRYNQIETVLQPLKKKKHNKQREWLETEREKALSAKWQRKKREQKDRMRTEQLRWSELERQRNLRAVEIRGEQRTRQPPVAEEMISTNPMTKVKRWSSSPQIVSPETTPNTQRSSSKNLILI</sequence>
<evidence type="ECO:0000313" key="2">
    <source>
        <dbReference type="EMBL" id="CAB9505301.1"/>
    </source>
</evidence>
<dbReference type="Proteomes" id="UP001153069">
    <property type="component" value="Unassembled WGS sequence"/>
</dbReference>
<evidence type="ECO:0000256" key="1">
    <source>
        <dbReference type="SAM" id="MobiDB-lite"/>
    </source>
</evidence>
<dbReference type="EMBL" id="CAICTM010000226">
    <property type="protein sequence ID" value="CAB9505301.1"/>
    <property type="molecule type" value="Genomic_DNA"/>
</dbReference>
<comment type="caution">
    <text evidence="2">The sequence shown here is derived from an EMBL/GenBank/DDBJ whole genome shotgun (WGS) entry which is preliminary data.</text>
</comment>
<evidence type="ECO:0000313" key="3">
    <source>
        <dbReference type="Proteomes" id="UP001153069"/>
    </source>
</evidence>
<dbReference type="AlphaFoldDB" id="A0A9N8H8Q4"/>
<gene>
    <name evidence="2" type="ORF">SEMRO_227_G092170.1</name>
</gene>
<accession>A0A9N8H8Q4</accession>
<keyword evidence="3" id="KW-1185">Reference proteome</keyword>
<feature type="region of interest" description="Disordered" evidence="1">
    <location>
        <begin position="1"/>
        <end position="20"/>
    </location>
</feature>